<dbReference type="AlphaFoldDB" id="A0A402A9Y4"/>
<comment type="caution">
    <text evidence="1">The sequence shown here is derived from an EMBL/GenBank/DDBJ whole genome shotgun (WGS) entry which is preliminary data.</text>
</comment>
<dbReference type="EMBL" id="BIFR01000002">
    <property type="protein sequence ID" value="GCE15836.1"/>
    <property type="molecule type" value="Genomic_DNA"/>
</dbReference>
<reference evidence="2" key="1">
    <citation type="submission" date="2018-12" db="EMBL/GenBank/DDBJ databases">
        <title>Tengunoibacter tsumagoiensis gen. nov., sp. nov., Dictyobacter kobayashii sp. nov., D. alpinus sp. nov., and D. joshuensis sp. nov. and description of Dictyobacteraceae fam. nov. within the order Ktedonobacterales isolated from Tengu-no-mugimeshi.</title>
        <authorList>
            <person name="Wang C.M."/>
            <person name="Zheng Y."/>
            <person name="Sakai Y."/>
            <person name="Toyoda A."/>
            <person name="Minakuchi Y."/>
            <person name="Abe K."/>
            <person name="Yokota A."/>
            <person name="Yabe S."/>
        </authorList>
    </citation>
    <scope>NUCLEOTIDE SEQUENCE [LARGE SCALE GENOMIC DNA]</scope>
    <source>
        <strain evidence="2">Uno3</strain>
    </source>
</reference>
<evidence type="ECO:0000313" key="1">
    <source>
        <dbReference type="EMBL" id="GCE15836.1"/>
    </source>
</evidence>
<gene>
    <name evidence="1" type="ORF">KTT_56950</name>
</gene>
<name>A0A402A9Y4_9CHLR</name>
<dbReference type="RefSeq" id="WP_126583245.1">
    <property type="nucleotide sequence ID" value="NZ_BIFR01000002.1"/>
</dbReference>
<dbReference type="Pfam" id="PF09620">
    <property type="entry name" value="Cas_csx3"/>
    <property type="match status" value="1"/>
</dbReference>
<organism evidence="1 2">
    <name type="scientific">Tengunoibacter tsumagoiensis</name>
    <dbReference type="NCBI Taxonomy" id="2014871"/>
    <lineage>
        <taxon>Bacteria</taxon>
        <taxon>Bacillati</taxon>
        <taxon>Chloroflexota</taxon>
        <taxon>Ktedonobacteria</taxon>
        <taxon>Ktedonobacterales</taxon>
        <taxon>Dictyobacteraceae</taxon>
        <taxon>Tengunoibacter</taxon>
    </lineage>
</organism>
<sequence length="390" mass="43959">MNLLPAVVIGGPPHAGKSVLFYSLTHALRERQIPHHAIRACLDGEGNWSQEAPAEIVSQIRLSVKTEWPASFIDRISQDIEHRCLPFLIDMGGRPRGKQLELFRLATHAILLLRADKPEDTIMWQRFIQENSVVPLAQLVSIQQRETQLTSLTPILEGTINRLERHELTRQHGQTFEHLVDLVAQLFRSYTPKELDTAEELDDAYFQPELGEVINLKTFIAPEMEWKPEMLPCLLAHIPAGAAFALYGVAPTWVYAAAAAAGQQALSQFDPKLPFGWVRPLAVETSLEQHPDTRMELQSTATATILSIQIPTRLEYFQPDPFPLPPVDATQGLIISGRIPYWLITAIVRHYRDQRLPWLAIYSPQLNKAIVVSSRTNIYQPGTLLDLTTV</sequence>
<proteinExistence type="predicted"/>
<evidence type="ECO:0000313" key="2">
    <source>
        <dbReference type="Proteomes" id="UP000287352"/>
    </source>
</evidence>
<keyword evidence="2" id="KW-1185">Reference proteome</keyword>
<dbReference type="InterPro" id="IPR013409">
    <property type="entry name" value="CRISPR-assoc_prot_Crn3/Csx3"/>
</dbReference>
<dbReference type="OrthoDB" id="147271at2"/>
<dbReference type="Proteomes" id="UP000287352">
    <property type="component" value="Unassembled WGS sequence"/>
</dbReference>
<protein>
    <submittedName>
        <fullName evidence="1">Uncharacterized protein</fullName>
    </submittedName>
</protein>
<accession>A0A402A9Y4</accession>